<dbReference type="Proteomes" id="UP001222325">
    <property type="component" value="Unassembled WGS sequence"/>
</dbReference>
<evidence type="ECO:0000313" key="3">
    <source>
        <dbReference type="Proteomes" id="UP001222325"/>
    </source>
</evidence>
<sequence>MALERPRPPKKTTTVAPKIQILRSASFWRDFHDRKREKVARRGRGEDEKENEPPLLFEQRPIYTFVPYRATPLIGTVQTNGKIITTVPARPIAAPLAVGAKVHAPASIGLHTHRRQAVEIAARIRARMGPPPDPDAVLLARLKSRAKGAATGRLHITNPRGFPWPNSEHVEVAVVLRLIVVLVHPVVARRHWGIEAPLDVGVPAPPGGLLSD</sequence>
<evidence type="ECO:0000313" key="2">
    <source>
        <dbReference type="EMBL" id="KAJ7069016.1"/>
    </source>
</evidence>
<accession>A0AAD6TR32</accession>
<gene>
    <name evidence="2" type="ORF">B0H15DRAFT_807300</name>
</gene>
<protein>
    <submittedName>
        <fullName evidence="2">Uncharacterized protein</fullName>
    </submittedName>
</protein>
<comment type="caution">
    <text evidence="2">The sequence shown here is derived from an EMBL/GenBank/DDBJ whole genome shotgun (WGS) entry which is preliminary data.</text>
</comment>
<evidence type="ECO:0000256" key="1">
    <source>
        <dbReference type="SAM" id="MobiDB-lite"/>
    </source>
</evidence>
<organism evidence="2 3">
    <name type="scientific">Mycena belliarum</name>
    <dbReference type="NCBI Taxonomy" id="1033014"/>
    <lineage>
        <taxon>Eukaryota</taxon>
        <taxon>Fungi</taxon>
        <taxon>Dikarya</taxon>
        <taxon>Basidiomycota</taxon>
        <taxon>Agaricomycotina</taxon>
        <taxon>Agaricomycetes</taxon>
        <taxon>Agaricomycetidae</taxon>
        <taxon>Agaricales</taxon>
        <taxon>Marasmiineae</taxon>
        <taxon>Mycenaceae</taxon>
        <taxon>Mycena</taxon>
    </lineage>
</organism>
<dbReference type="AlphaFoldDB" id="A0AAD6TR32"/>
<keyword evidence="3" id="KW-1185">Reference proteome</keyword>
<feature type="region of interest" description="Disordered" evidence="1">
    <location>
        <begin position="33"/>
        <end position="54"/>
    </location>
</feature>
<reference evidence="2" key="1">
    <citation type="submission" date="2023-03" db="EMBL/GenBank/DDBJ databases">
        <title>Massive genome expansion in bonnet fungi (Mycena s.s.) driven by repeated elements and novel gene families across ecological guilds.</title>
        <authorList>
            <consortium name="Lawrence Berkeley National Laboratory"/>
            <person name="Harder C.B."/>
            <person name="Miyauchi S."/>
            <person name="Viragh M."/>
            <person name="Kuo A."/>
            <person name="Thoen E."/>
            <person name="Andreopoulos B."/>
            <person name="Lu D."/>
            <person name="Skrede I."/>
            <person name="Drula E."/>
            <person name="Henrissat B."/>
            <person name="Morin E."/>
            <person name="Kohler A."/>
            <person name="Barry K."/>
            <person name="LaButti K."/>
            <person name="Morin E."/>
            <person name="Salamov A."/>
            <person name="Lipzen A."/>
            <person name="Mereny Z."/>
            <person name="Hegedus B."/>
            <person name="Baldrian P."/>
            <person name="Stursova M."/>
            <person name="Weitz H."/>
            <person name="Taylor A."/>
            <person name="Grigoriev I.V."/>
            <person name="Nagy L.G."/>
            <person name="Martin F."/>
            <person name="Kauserud H."/>
        </authorList>
    </citation>
    <scope>NUCLEOTIDE SEQUENCE</scope>
    <source>
        <strain evidence="2">CBHHK173m</strain>
    </source>
</reference>
<dbReference type="EMBL" id="JARJCN010000140">
    <property type="protein sequence ID" value="KAJ7069016.1"/>
    <property type="molecule type" value="Genomic_DNA"/>
</dbReference>
<proteinExistence type="predicted"/>
<name>A0AAD6TR32_9AGAR</name>